<dbReference type="Pfam" id="PF00643">
    <property type="entry name" value="zf-B_box"/>
    <property type="match status" value="1"/>
</dbReference>
<dbReference type="InterPro" id="IPR000315">
    <property type="entry name" value="Znf_B-box"/>
</dbReference>
<reference evidence="5" key="1">
    <citation type="submission" date="2016-05" db="EMBL/GenBank/DDBJ databases">
        <authorList>
            <person name="Lavstsen T."/>
            <person name="Jespersen J.S."/>
        </authorList>
    </citation>
    <scope>NUCLEOTIDE SEQUENCE</scope>
    <source>
        <tissue evidence="5">Brain</tissue>
    </source>
</reference>
<dbReference type="Gene3D" id="3.30.160.60">
    <property type="entry name" value="Classic Zinc Finger"/>
    <property type="match status" value="1"/>
</dbReference>
<dbReference type="Gene3D" id="4.10.830.40">
    <property type="match status" value="1"/>
</dbReference>
<organism evidence="5">
    <name type="scientific">Nothobranchius furzeri</name>
    <name type="common">Turquoise killifish</name>
    <dbReference type="NCBI Taxonomy" id="105023"/>
    <lineage>
        <taxon>Eukaryota</taxon>
        <taxon>Metazoa</taxon>
        <taxon>Chordata</taxon>
        <taxon>Craniata</taxon>
        <taxon>Vertebrata</taxon>
        <taxon>Euteleostomi</taxon>
        <taxon>Actinopterygii</taxon>
        <taxon>Neopterygii</taxon>
        <taxon>Teleostei</taxon>
        <taxon>Neoteleostei</taxon>
        <taxon>Acanthomorphata</taxon>
        <taxon>Ovalentaria</taxon>
        <taxon>Atherinomorphae</taxon>
        <taxon>Cyprinodontiformes</taxon>
        <taxon>Nothobranchiidae</taxon>
        <taxon>Nothobranchius</taxon>
    </lineage>
</organism>
<dbReference type="GO" id="GO:0008270">
    <property type="term" value="F:zinc ion binding"/>
    <property type="evidence" value="ECO:0007669"/>
    <property type="project" value="UniProtKB-KW"/>
</dbReference>
<dbReference type="EMBL" id="HADY01017311">
    <property type="protein sequence ID" value="SBP55796.1"/>
    <property type="molecule type" value="Transcribed_RNA"/>
</dbReference>
<dbReference type="SUPFAM" id="SSF57845">
    <property type="entry name" value="B-box zinc-binding domain"/>
    <property type="match status" value="1"/>
</dbReference>
<gene>
    <name evidence="5" type="primary">Nfu_g_1_025497</name>
</gene>
<evidence type="ECO:0000313" key="5">
    <source>
        <dbReference type="EMBL" id="SBP55796.1"/>
    </source>
</evidence>
<keyword evidence="1" id="KW-0479">Metal-binding</keyword>
<dbReference type="PANTHER" id="PTHR25465">
    <property type="entry name" value="B-BOX DOMAIN CONTAINING"/>
    <property type="match status" value="1"/>
</dbReference>
<evidence type="ECO:0000259" key="4">
    <source>
        <dbReference type="Pfam" id="PF00643"/>
    </source>
</evidence>
<feature type="domain" description="B box-type" evidence="4">
    <location>
        <begin position="79"/>
        <end position="113"/>
    </location>
</feature>
<evidence type="ECO:0000256" key="2">
    <source>
        <dbReference type="ARBA" id="ARBA00022771"/>
    </source>
</evidence>
<name>A0A1A8AMT6_NOTFU</name>
<reference evidence="5" key="2">
    <citation type="submission" date="2016-06" db="EMBL/GenBank/DDBJ databases">
        <title>The genome of a short-lived fish provides insights into sex chromosome evolution and the genetic control of aging.</title>
        <authorList>
            <person name="Reichwald K."/>
            <person name="Felder M."/>
            <person name="Petzold A."/>
            <person name="Koch P."/>
            <person name="Groth M."/>
            <person name="Platzer M."/>
        </authorList>
    </citation>
    <scope>NUCLEOTIDE SEQUENCE</scope>
    <source>
        <tissue evidence="5">Brain</tissue>
    </source>
</reference>
<evidence type="ECO:0000256" key="1">
    <source>
        <dbReference type="ARBA" id="ARBA00022723"/>
    </source>
</evidence>
<dbReference type="CDD" id="cd19769">
    <property type="entry name" value="Bbox2_TRIM16-like"/>
    <property type="match status" value="1"/>
</dbReference>
<sequence>MLAALVDQLKKTSLQAAPADHFYAGPEDVACDFCSGRKLKATKSCLVCLPSYCEKHLQPHYDSAPFRKHKLMEPSKNPQEICSNHGEAMKMFCRSDQKCICYLRSVEEHKGHDSLSCS</sequence>
<dbReference type="AlphaFoldDB" id="A0A1A8AMT6"/>
<dbReference type="PANTHER" id="PTHR25465:SF5">
    <property type="entry name" value="E3 UBIQUITIN_ISG15 LIGASE TRIM25-RELATED"/>
    <property type="match status" value="1"/>
</dbReference>
<dbReference type="InterPro" id="IPR051051">
    <property type="entry name" value="E3_ubiq-ligase_TRIM/RNF"/>
</dbReference>
<protein>
    <recommendedName>
        <fullName evidence="4">B box-type domain-containing protein</fullName>
    </recommendedName>
</protein>
<keyword evidence="2" id="KW-0863">Zinc-finger</keyword>
<accession>A0A1A8AMT6</accession>
<keyword evidence="3" id="KW-0862">Zinc</keyword>
<proteinExistence type="predicted"/>
<evidence type="ECO:0000256" key="3">
    <source>
        <dbReference type="ARBA" id="ARBA00022833"/>
    </source>
</evidence>